<reference evidence="2 3" key="1">
    <citation type="submission" date="2015-12" db="EMBL/GenBank/DDBJ databases">
        <title>The genome of Folsomia candida.</title>
        <authorList>
            <person name="Faddeeva A."/>
            <person name="Derks M.F."/>
            <person name="Anvar Y."/>
            <person name="Smit S."/>
            <person name="Van Straalen N."/>
            <person name="Roelofs D."/>
        </authorList>
    </citation>
    <scope>NUCLEOTIDE SEQUENCE [LARGE SCALE GENOMIC DNA]</scope>
    <source>
        <strain evidence="2 3">VU population</strain>
        <tissue evidence="2">Whole body</tissue>
    </source>
</reference>
<evidence type="ECO:0000313" key="2">
    <source>
        <dbReference type="EMBL" id="OXA39306.1"/>
    </source>
</evidence>
<keyword evidence="1" id="KW-0472">Membrane</keyword>
<keyword evidence="1" id="KW-1133">Transmembrane helix</keyword>
<gene>
    <name evidence="2" type="ORF">Fcan01_25947</name>
</gene>
<feature type="transmembrane region" description="Helical" evidence="1">
    <location>
        <begin position="244"/>
        <end position="265"/>
    </location>
</feature>
<keyword evidence="3" id="KW-1185">Reference proteome</keyword>
<keyword evidence="1" id="KW-0812">Transmembrane</keyword>
<dbReference type="AlphaFoldDB" id="A0A226D4Y1"/>
<comment type="caution">
    <text evidence="2">The sequence shown here is derived from an EMBL/GenBank/DDBJ whole genome shotgun (WGS) entry which is preliminary data.</text>
</comment>
<organism evidence="2 3">
    <name type="scientific">Folsomia candida</name>
    <name type="common">Springtail</name>
    <dbReference type="NCBI Taxonomy" id="158441"/>
    <lineage>
        <taxon>Eukaryota</taxon>
        <taxon>Metazoa</taxon>
        <taxon>Ecdysozoa</taxon>
        <taxon>Arthropoda</taxon>
        <taxon>Hexapoda</taxon>
        <taxon>Collembola</taxon>
        <taxon>Entomobryomorpha</taxon>
        <taxon>Isotomoidea</taxon>
        <taxon>Isotomidae</taxon>
        <taxon>Proisotominae</taxon>
        <taxon>Folsomia</taxon>
    </lineage>
</organism>
<accession>A0A226D4Y1</accession>
<sequence length="268" mass="29548">MEDTAILVLNEPPNPRDSTILQFDQDDWSFTNAVMSITPLVGVVDEVGAYLRPNVGTTLEVRAEVGNTFFCCSSSKGRKMTIGNLIQDRIYPDTRFVERCTFDYPNSRGEHIDLFDPDSGSRVGWILPGEGVGVTAGVKIGLHADPKNSPRFTTCRNTEGGAGIMIRNVDGQTLATGKVTRSATYCGIKTYKQLKIVLPPLNSNKVSSSERTLLFATLMVWGLNLQNYKDEIEDNSTENSFGKYLTIAIIGILLFITLLCFIVYISTL</sequence>
<proteinExistence type="predicted"/>
<protein>
    <submittedName>
        <fullName evidence="2">Uncharacterized protein</fullName>
    </submittedName>
</protein>
<evidence type="ECO:0000256" key="1">
    <source>
        <dbReference type="SAM" id="Phobius"/>
    </source>
</evidence>
<dbReference type="EMBL" id="LNIX01000039">
    <property type="protein sequence ID" value="OXA39306.1"/>
    <property type="molecule type" value="Genomic_DNA"/>
</dbReference>
<evidence type="ECO:0000313" key="3">
    <source>
        <dbReference type="Proteomes" id="UP000198287"/>
    </source>
</evidence>
<name>A0A226D4Y1_FOLCA</name>
<dbReference type="Proteomes" id="UP000198287">
    <property type="component" value="Unassembled WGS sequence"/>
</dbReference>